<evidence type="ECO:0000313" key="2">
    <source>
        <dbReference type="EnsemblMetazoa" id="ASIC019941-PA"/>
    </source>
</evidence>
<accession>A0A084WNJ5</accession>
<dbReference type="EMBL" id="KE525353">
    <property type="protein sequence ID" value="KFB51789.1"/>
    <property type="molecule type" value="Genomic_DNA"/>
</dbReference>
<evidence type="ECO:0000313" key="1">
    <source>
        <dbReference type="EMBL" id="KFB51789.1"/>
    </source>
</evidence>
<sequence length="104" mass="11555">MAQSDRRLNVQGDVPLSKYNSALISLETQRFRWNSLLPCDIGVKYPPVPIHFPAQIHSCQIAPNMSFYHPTLGHFNSSLTFLDLNFCANRKGNESSSGGVFGVT</sequence>
<protein>
    <submittedName>
        <fullName evidence="1 2">Uncharacterized protein</fullName>
    </submittedName>
</protein>
<evidence type="ECO:0000313" key="3">
    <source>
        <dbReference type="Proteomes" id="UP000030765"/>
    </source>
</evidence>
<name>A0A084WNJ5_ANOSI</name>
<reference evidence="2" key="2">
    <citation type="submission" date="2020-05" db="UniProtKB">
        <authorList>
            <consortium name="EnsemblMetazoa"/>
        </authorList>
    </citation>
    <scope>IDENTIFICATION</scope>
</reference>
<proteinExistence type="predicted"/>
<gene>
    <name evidence="1" type="ORF">ZHAS_00019941</name>
</gene>
<reference evidence="1 3" key="1">
    <citation type="journal article" date="2014" name="BMC Genomics">
        <title>Genome sequence of Anopheles sinensis provides insight into genetics basis of mosquito competence for malaria parasites.</title>
        <authorList>
            <person name="Zhou D."/>
            <person name="Zhang D."/>
            <person name="Ding G."/>
            <person name="Shi L."/>
            <person name="Hou Q."/>
            <person name="Ye Y."/>
            <person name="Xu Y."/>
            <person name="Zhou H."/>
            <person name="Xiong C."/>
            <person name="Li S."/>
            <person name="Yu J."/>
            <person name="Hong S."/>
            <person name="Yu X."/>
            <person name="Zou P."/>
            <person name="Chen C."/>
            <person name="Chang X."/>
            <person name="Wang W."/>
            <person name="Lv Y."/>
            <person name="Sun Y."/>
            <person name="Ma L."/>
            <person name="Shen B."/>
            <person name="Zhu C."/>
        </authorList>
    </citation>
    <scope>NUCLEOTIDE SEQUENCE [LARGE SCALE GENOMIC DNA]</scope>
</reference>
<dbReference type="EMBL" id="ATLV01024616">
    <property type="status" value="NOT_ANNOTATED_CDS"/>
    <property type="molecule type" value="Genomic_DNA"/>
</dbReference>
<dbReference type="EnsemblMetazoa" id="ASIC019941-RA">
    <property type="protein sequence ID" value="ASIC019941-PA"/>
    <property type="gene ID" value="ASIC019941"/>
</dbReference>
<dbReference type="VEuPathDB" id="VectorBase:ASIC019941"/>
<dbReference type="AlphaFoldDB" id="A0A084WNJ5"/>
<keyword evidence="3" id="KW-1185">Reference proteome</keyword>
<dbReference type="Proteomes" id="UP000030765">
    <property type="component" value="Unassembled WGS sequence"/>
</dbReference>
<organism evidence="1">
    <name type="scientific">Anopheles sinensis</name>
    <name type="common">Mosquito</name>
    <dbReference type="NCBI Taxonomy" id="74873"/>
    <lineage>
        <taxon>Eukaryota</taxon>
        <taxon>Metazoa</taxon>
        <taxon>Ecdysozoa</taxon>
        <taxon>Arthropoda</taxon>
        <taxon>Hexapoda</taxon>
        <taxon>Insecta</taxon>
        <taxon>Pterygota</taxon>
        <taxon>Neoptera</taxon>
        <taxon>Endopterygota</taxon>
        <taxon>Diptera</taxon>
        <taxon>Nematocera</taxon>
        <taxon>Culicoidea</taxon>
        <taxon>Culicidae</taxon>
        <taxon>Anophelinae</taxon>
        <taxon>Anopheles</taxon>
    </lineage>
</organism>